<evidence type="ECO:0000313" key="1">
    <source>
        <dbReference type="EMBL" id="KKR47952.1"/>
    </source>
</evidence>
<name>A0A0G0UCR8_9BACT</name>
<accession>A0A0G0UCR8</accession>
<comment type="caution">
    <text evidence="1">The sequence shown here is derived from an EMBL/GenBank/DDBJ whole genome shotgun (WGS) entry which is preliminary data.</text>
</comment>
<organism evidence="1 2">
    <name type="scientific">Candidatus Curtissbacteria bacterium GW2011_GWA1_40_16</name>
    <dbReference type="NCBI Taxonomy" id="1618405"/>
    <lineage>
        <taxon>Bacteria</taxon>
        <taxon>Candidatus Curtissiibacteriota</taxon>
    </lineage>
</organism>
<evidence type="ECO:0000313" key="2">
    <source>
        <dbReference type="Proteomes" id="UP000034531"/>
    </source>
</evidence>
<dbReference type="AlphaFoldDB" id="A0A0G0UCR8"/>
<proteinExistence type="predicted"/>
<dbReference type="EMBL" id="LBYI01000052">
    <property type="protein sequence ID" value="KKR47952.1"/>
    <property type="molecule type" value="Genomic_DNA"/>
</dbReference>
<dbReference type="Proteomes" id="UP000034531">
    <property type="component" value="Unassembled WGS sequence"/>
</dbReference>
<protein>
    <submittedName>
        <fullName evidence="1">Uncharacterized protein</fullName>
    </submittedName>
</protein>
<gene>
    <name evidence="1" type="ORF">UT84_C0052G0005</name>
</gene>
<sequence length="104" mass="11705">MFSPEVRSHLPPYDAAYDYLLDAISQLEEELDIEGNIQAAKKIKDSLEEYNHMLDTLTHDNNIPLVASFLEDQAEELFATMTDPENTEKIQGLQHLAASLSRAA</sequence>
<reference evidence="1 2" key="1">
    <citation type="journal article" date="2015" name="Nature">
        <title>rRNA introns, odd ribosomes, and small enigmatic genomes across a large radiation of phyla.</title>
        <authorList>
            <person name="Brown C.T."/>
            <person name="Hug L.A."/>
            <person name="Thomas B.C."/>
            <person name="Sharon I."/>
            <person name="Castelle C.J."/>
            <person name="Singh A."/>
            <person name="Wilkins M.J."/>
            <person name="Williams K.H."/>
            <person name="Banfield J.F."/>
        </authorList>
    </citation>
    <scope>NUCLEOTIDE SEQUENCE [LARGE SCALE GENOMIC DNA]</scope>
</reference>